<feature type="compositionally biased region" description="Basic residues" evidence="1">
    <location>
        <begin position="1"/>
        <end position="12"/>
    </location>
</feature>
<dbReference type="GeneID" id="87824178"/>
<feature type="compositionally biased region" description="Basic and acidic residues" evidence="1">
    <location>
        <begin position="130"/>
        <end position="140"/>
    </location>
</feature>
<feature type="region of interest" description="Disordered" evidence="1">
    <location>
        <begin position="129"/>
        <end position="253"/>
    </location>
</feature>
<feature type="compositionally biased region" description="Polar residues" evidence="1">
    <location>
        <begin position="42"/>
        <end position="62"/>
    </location>
</feature>
<protein>
    <submittedName>
        <fullName evidence="2">Uncharacterized protein</fullName>
    </submittedName>
</protein>
<evidence type="ECO:0000313" key="3">
    <source>
        <dbReference type="Proteomes" id="UP001302602"/>
    </source>
</evidence>
<comment type="caution">
    <text evidence="2">The sequence shown here is derived from an EMBL/GenBank/DDBJ whole genome shotgun (WGS) entry which is preliminary data.</text>
</comment>
<reference evidence="2" key="2">
    <citation type="submission" date="2023-05" db="EMBL/GenBank/DDBJ databases">
        <authorList>
            <consortium name="Lawrence Berkeley National Laboratory"/>
            <person name="Steindorff A."/>
            <person name="Hensen N."/>
            <person name="Bonometti L."/>
            <person name="Westerberg I."/>
            <person name="Brannstrom I.O."/>
            <person name="Guillou S."/>
            <person name="Cros-Aarteil S."/>
            <person name="Calhoun S."/>
            <person name="Haridas S."/>
            <person name="Kuo A."/>
            <person name="Mondo S."/>
            <person name="Pangilinan J."/>
            <person name="Riley R."/>
            <person name="Labutti K."/>
            <person name="Andreopoulos B."/>
            <person name="Lipzen A."/>
            <person name="Chen C."/>
            <person name="Yanf M."/>
            <person name="Daum C."/>
            <person name="Ng V."/>
            <person name="Clum A."/>
            <person name="Ohm R."/>
            <person name="Martin F."/>
            <person name="Silar P."/>
            <person name="Natvig D."/>
            <person name="Lalanne C."/>
            <person name="Gautier V."/>
            <person name="Ament-Velasquez S.L."/>
            <person name="Kruys A."/>
            <person name="Hutchinson M.I."/>
            <person name="Powell A.J."/>
            <person name="Barry K."/>
            <person name="Miller A.N."/>
            <person name="Grigoriev I.V."/>
            <person name="Debuchy R."/>
            <person name="Gladieux P."/>
            <person name="Thoren M.H."/>
            <person name="Johannesson H."/>
        </authorList>
    </citation>
    <scope>NUCLEOTIDE SEQUENCE</scope>
    <source>
        <strain evidence="2">CBS 731.68</strain>
    </source>
</reference>
<organism evidence="2 3">
    <name type="scientific">Parathielavia appendiculata</name>
    <dbReference type="NCBI Taxonomy" id="2587402"/>
    <lineage>
        <taxon>Eukaryota</taxon>
        <taxon>Fungi</taxon>
        <taxon>Dikarya</taxon>
        <taxon>Ascomycota</taxon>
        <taxon>Pezizomycotina</taxon>
        <taxon>Sordariomycetes</taxon>
        <taxon>Sordariomycetidae</taxon>
        <taxon>Sordariales</taxon>
        <taxon>Chaetomiaceae</taxon>
        <taxon>Parathielavia</taxon>
    </lineage>
</organism>
<evidence type="ECO:0000313" key="2">
    <source>
        <dbReference type="EMBL" id="KAK4123040.1"/>
    </source>
</evidence>
<feature type="compositionally biased region" description="Basic residues" evidence="1">
    <location>
        <begin position="21"/>
        <end position="40"/>
    </location>
</feature>
<feature type="compositionally biased region" description="Low complexity" evidence="1">
    <location>
        <begin position="225"/>
        <end position="253"/>
    </location>
</feature>
<name>A0AAN6TZB0_9PEZI</name>
<feature type="compositionally biased region" description="Low complexity" evidence="1">
    <location>
        <begin position="178"/>
        <end position="205"/>
    </location>
</feature>
<gene>
    <name evidence="2" type="ORF">N657DRAFT_445573</name>
</gene>
<dbReference type="RefSeq" id="XP_062646811.1">
    <property type="nucleotide sequence ID" value="XM_062787408.1"/>
</dbReference>
<keyword evidence="3" id="KW-1185">Reference proteome</keyword>
<feature type="compositionally biased region" description="Low complexity" evidence="1">
    <location>
        <begin position="150"/>
        <end position="171"/>
    </location>
</feature>
<sequence length="253" mass="27053">MTSSRPRSRSTKARCPSLHRPCSKTRSTRTFKATTTRKHSGISPTSRTGTQSALCSPTSPSWKPTLAASTIPPWPQRRSTSKRRRRTGPWSEVWRAFTTLARAPAASTTSPSLPQSQVHEKLLETMFEGLRLDDAHKMESTARSPALSKPSGTSPSTVSISSSSLPSASSSPRPPTSRPTTRTQSGRSSPPRTSSTSPWMSTPLSNPSARETARTESGSSKRTRMSSPRPSSTSAASSSSGPSTISCSKRPPA</sequence>
<dbReference type="Proteomes" id="UP001302602">
    <property type="component" value="Unassembled WGS sequence"/>
</dbReference>
<dbReference type="AlphaFoldDB" id="A0AAN6TZB0"/>
<accession>A0AAN6TZB0</accession>
<dbReference type="EMBL" id="MU853229">
    <property type="protein sequence ID" value="KAK4123040.1"/>
    <property type="molecule type" value="Genomic_DNA"/>
</dbReference>
<evidence type="ECO:0000256" key="1">
    <source>
        <dbReference type="SAM" id="MobiDB-lite"/>
    </source>
</evidence>
<feature type="region of interest" description="Disordered" evidence="1">
    <location>
        <begin position="1"/>
        <end position="91"/>
    </location>
</feature>
<proteinExistence type="predicted"/>
<reference evidence="2" key="1">
    <citation type="journal article" date="2023" name="Mol. Phylogenet. Evol.">
        <title>Genome-scale phylogeny and comparative genomics of the fungal order Sordariales.</title>
        <authorList>
            <person name="Hensen N."/>
            <person name="Bonometti L."/>
            <person name="Westerberg I."/>
            <person name="Brannstrom I.O."/>
            <person name="Guillou S."/>
            <person name="Cros-Aarteil S."/>
            <person name="Calhoun S."/>
            <person name="Haridas S."/>
            <person name="Kuo A."/>
            <person name="Mondo S."/>
            <person name="Pangilinan J."/>
            <person name="Riley R."/>
            <person name="LaButti K."/>
            <person name="Andreopoulos B."/>
            <person name="Lipzen A."/>
            <person name="Chen C."/>
            <person name="Yan M."/>
            <person name="Daum C."/>
            <person name="Ng V."/>
            <person name="Clum A."/>
            <person name="Steindorff A."/>
            <person name="Ohm R.A."/>
            <person name="Martin F."/>
            <person name="Silar P."/>
            <person name="Natvig D.O."/>
            <person name="Lalanne C."/>
            <person name="Gautier V."/>
            <person name="Ament-Velasquez S.L."/>
            <person name="Kruys A."/>
            <person name="Hutchinson M.I."/>
            <person name="Powell A.J."/>
            <person name="Barry K."/>
            <person name="Miller A.N."/>
            <person name="Grigoriev I.V."/>
            <person name="Debuchy R."/>
            <person name="Gladieux P."/>
            <person name="Hiltunen Thoren M."/>
            <person name="Johannesson H."/>
        </authorList>
    </citation>
    <scope>NUCLEOTIDE SEQUENCE</scope>
    <source>
        <strain evidence="2">CBS 731.68</strain>
    </source>
</reference>